<keyword evidence="9" id="KW-0862">Zinc</keyword>
<dbReference type="InterPro" id="IPR002125">
    <property type="entry name" value="CMP_dCMP_dom"/>
</dbReference>
<dbReference type="InterPro" id="IPR028883">
    <property type="entry name" value="tRNA_aden_deaminase"/>
</dbReference>
<dbReference type="PANTHER" id="PTHR11079:SF202">
    <property type="entry name" value="TRNA-SPECIFIC ADENOSINE DEAMINASE"/>
    <property type="match status" value="1"/>
</dbReference>
<evidence type="ECO:0000256" key="4">
    <source>
        <dbReference type="ARBA" id="ARBA00012740"/>
    </source>
</evidence>
<dbReference type="AlphaFoldDB" id="A0A3B0X0E9"/>
<dbReference type="EC" id="3.5.4.33" evidence="4"/>
<evidence type="ECO:0000256" key="8">
    <source>
        <dbReference type="ARBA" id="ARBA00022801"/>
    </source>
</evidence>
<comment type="subunit">
    <text evidence="3">Homodimer.</text>
</comment>
<reference evidence="12" key="1">
    <citation type="submission" date="2018-06" db="EMBL/GenBank/DDBJ databases">
        <authorList>
            <person name="Zhirakovskaya E."/>
        </authorList>
    </citation>
    <scope>NUCLEOTIDE SEQUENCE</scope>
</reference>
<proteinExistence type="inferred from homology"/>
<evidence type="ECO:0000313" key="12">
    <source>
        <dbReference type="EMBL" id="VAW61241.1"/>
    </source>
</evidence>
<protein>
    <recommendedName>
        <fullName evidence="5">tRNA-specific adenosine deaminase 2</fullName>
        <ecNumber evidence="4">3.5.4.33</ecNumber>
    </recommendedName>
</protein>
<dbReference type="CDD" id="cd01285">
    <property type="entry name" value="nucleoside_deaminase"/>
    <property type="match status" value="1"/>
</dbReference>
<dbReference type="InterPro" id="IPR016192">
    <property type="entry name" value="APOBEC/CMP_deaminase_Zn-bd"/>
</dbReference>
<evidence type="ECO:0000256" key="5">
    <source>
        <dbReference type="ARBA" id="ARBA00019216"/>
    </source>
</evidence>
<feature type="domain" description="CMP/dCMP-type deaminase" evidence="11">
    <location>
        <begin position="1"/>
        <end position="106"/>
    </location>
</feature>
<evidence type="ECO:0000256" key="7">
    <source>
        <dbReference type="ARBA" id="ARBA00022723"/>
    </source>
</evidence>
<dbReference type="NCBIfam" id="NF008113">
    <property type="entry name" value="PRK10860.1"/>
    <property type="match status" value="1"/>
</dbReference>
<dbReference type="SUPFAM" id="SSF53927">
    <property type="entry name" value="Cytidine deaminase-like"/>
    <property type="match status" value="1"/>
</dbReference>
<evidence type="ECO:0000256" key="2">
    <source>
        <dbReference type="ARBA" id="ARBA00010669"/>
    </source>
</evidence>
<keyword evidence="8 12" id="KW-0378">Hydrolase</keyword>
<dbReference type="GO" id="GO:0008270">
    <property type="term" value="F:zinc ion binding"/>
    <property type="evidence" value="ECO:0007669"/>
    <property type="project" value="InterPro"/>
</dbReference>
<dbReference type="GO" id="GO:0002100">
    <property type="term" value="P:tRNA wobble adenosine to inosine editing"/>
    <property type="evidence" value="ECO:0007669"/>
    <property type="project" value="InterPro"/>
</dbReference>
<comment type="similarity">
    <text evidence="2">Belongs to the cytidine and deoxycytidylate deaminase family. ADAT2 subfamily.</text>
</comment>
<dbReference type="Pfam" id="PF00383">
    <property type="entry name" value="dCMP_cyt_deam_1"/>
    <property type="match status" value="1"/>
</dbReference>
<sequence>MQRAIALGEKAASEDEVPVGAVIVKDNQLISEGWNQPIQSHDASAHAEMTAIRNAGLALNNYRLTDTTLYVTLEPCSMCVGAMIHARVKRIVFGAHDLKTGAARSAVNLIDNPVHNHKIEVQGGVLEAECRALLHVFFKRKRELKKAER</sequence>
<evidence type="ECO:0000256" key="9">
    <source>
        <dbReference type="ARBA" id="ARBA00022833"/>
    </source>
</evidence>
<keyword evidence="7" id="KW-0479">Metal-binding</keyword>
<evidence type="ECO:0000256" key="3">
    <source>
        <dbReference type="ARBA" id="ARBA00011738"/>
    </source>
</evidence>
<evidence type="ECO:0000256" key="10">
    <source>
        <dbReference type="ARBA" id="ARBA00048045"/>
    </source>
</evidence>
<comment type="cofactor">
    <cofactor evidence="1">
        <name>Zn(2+)</name>
        <dbReference type="ChEBI" id="CHEBI:29105"/>
    </cofactor>
</comment>
<dbReference type="PROSITE" id="PS00903">
    <property type="entry name" value="CYT_DCMP_DEAMINASES_1"/>
    <property type="match status" value="1"/>
</dbReference>
<comment type="catalytic activity">
    <reaction evidence="10">
        <text>adenosine(34) in tRNA + H2O + H(+) = inosine(34) in tRNA + NH4(+)</text>
        <dbReference type="Rhea" id="RHEA:43168"/>
        <dbReference type="Rhea" id="RHEA-COMP:10373"/>
        <dbReference type="Rhea" id="RHEA-COMP:10374"/>
        <dbReference type="ChEBI" id="CHEBI:15377"/>
        <dbReference type="ChEBI" id="CHEBI:15378"/>
        <dbReference type="ChEBI" id="CHEBI:28938"/>
        <dbReference type="ChEBI" id="CHEBI:74411"/>
        <dbReference type="ChEBI" id="CHEBI:82852"/>
        <dbReference type="EC" id="3.5.4.33"/>
    </reaction>
</comment>
<accession>A0A3B0X0E9</accession>
<dbReference type="Gene3D" id="3.40.140.10">
    <property type="entry name" value="Cytidine Deaminase, domain 2"/>
    <property type="match status" value="1"/>
</dbReference>
<dbReference type="EMBL" id="UOFG01000142">
    <property type="protein sequence ID" value="VAW61241.1"/>
    <property type="molecule type" value="Genomic_DNA"/>
</dbReference>
<name>A0A3B0X0E9_9ZZZZ</name>
<organism evidence="12">
    <name type="scientific">hydrothermal vent metagenome</name>
    <dbReference type="NCBI Taxonomy" id="652676"/>
    <lineage>
        <taxon>unclassified sequences</taxon>
        <taxon>metagenomes</taxon>
        <taxon>ecological metagenomes</taxon>
    </lineage>
</organism>
<gene>
    <name evidence="12" type="ORF">MNBD_GAMMA11-1812</name>
</gene>
<dbReference type="FunFam" id="3.40.140.10:FF:000005">
    <property type="entry name" value="tRNA-specific adenosine deaminase"/>
    <property type="match status" value="1"/>
</dbReference>
<dbReference type="HAMAP" id="MF_00972">
    <property type="entry name" value="tRNA_aden_deaminase"/>
    <property type="match status" value="1"/>
</dbReference>
<evidence type="ECO:0000259" key="11">
    <source>
        <dbReference type="PROSITE" id="PS51747"/>
    </source>
</evidence>
<evidence type="ECO:0000256" key="6">
    <source>
        <dbReference type="ARBA" id="ARBA00022694"/>
    </source>
</evidence>
<keyword evidence="6" id="KW-0819">tRNA processing</keyword>
<dbReference type="GO" id="GO:0052717">
    <property type="term" value="F:tRNA-specific adenosine-34 deaminase activity"/>
    <property type="evidence" value="ECO:0007669"/>
    <property type="project" value="UniProtKB-EC"/>
</dbReference>
<dbReference type="PROSITE" id="PS51747">
    <property type="entry name" value="CYT_DCMP_DEAMINASES_2"/>
    <property type="match status" value="1"/>
</dbReference>
<dbReference type="InterPro" id="IPR016193">
    <property type="entry name" value="Cytidine_deaminase-like"/>
</dbReference>
<evidence type="ECO:0000256" key="1">
    <source>
        <dbReference type="ARBA" id="ARBA00001947"/>
    </source>
</evidence>
<dbReference type="PANTHER" id="PTHR11079">
    <property type="entry name" value="CYTOSINE DEAMINASE FAMILY MEMBER"/>
    <property type="match status" value="1"/>
</dbReference>